<dbReference type="PANTHER" id="PTHR23513">
    <property type="entry name" value="INTEGRAL MEMBRANE EFFLUX PROTEIN-RELATED"/>
    <property type="match status" value="1"/>
</dbReference>
<evidence type="ECO:0000256" key="2">
    <source>
        <dbReference type="ARBA" id="ARBA00022448"/>
    </source>
</evidence>
<organism evidence="9 10">
    <name type="scientific">Actinokineospora bangkokensis</name>
    <dbReference type="NCBI Taxonomy" id="1193682"/>
    <lineage>
        <taxon>Bacteria</taxon>
        <taxon>Bacillati</taxon>
        <taxon>Actinomycetota</taxon>
        <taxon>Actinomycetes</taxon>
        <taxon>Pseudonocardiales</taxon>
        <taxon>Pseudonocardiaceae</taxon>
        <taxon>Actinokineospora</taxon>
    </lineage>
</organism>
<feature type="transmembrane region" description="Helical" evidence="7">
    <location>
        <begin position="139"/>
        <end position="162"/>
    </location>
</feature>
<feature type="transmembrane region" description="Helical" evidence="7">
    <location>
        <begin position="254"/>
        <end position="274"/>
    </location>
</feature>
<keyword evidence="10" id="KW-1185">Reference proteome</keyword>
<name>A0A1Q9LE44_9PSEU</name>
<dbReference type="CDD" id="cd06173">
    <property type="entry name" value="MFS_MefA_like"/>
    <property type="match status" value="1"/>
</dbReference>
<dbReference type="InterPro" id="IPR036259">
    <property type="entry name" value="MFS_trans_sf"/>
</dbReference>
<dbReference type="InterPro" id="IPR020846">
    <property type="entry name" value="MFS_dom"/>
</dbReference>
<feature type="transmembrane region" description="Helical" evidence="7">
    <location>
        <begin position="376"/>
        <end position="395"/>
    </location>
</feature>
<dbReference type="GO" id="GO:0022857">
    <property type="term" value="F:transmembrane transporter activity"/>
    <property type="evidence" value="ECO:0007669"/>
    <property type="project" value="InterPro"/>
</dbReference>
<keyword evidence="5 7" id="KW-1133">Transmembrane helix</keyword>
<keyword evidence="3" id="KW-1003">Cell membrane</keyword>
<comment type="subcellular location">
    <subcellularLocation>
        <location evidence="1">Cell membrane</location>
        <topology evidence="1">Multi-pass membrane protein</topology>
    </subcellularLocation>
</comment>
<dbReference type="Proteomes" id="UP000186040">
    <property type="component" value="Unassembled WGS sequence"/>
</dbReference>
<feature type="domain" description="Major facilitator superfamily (MFS) profile" evidence="8">
    <location>
        <begin position="1"/>
        <end position="398"/>
    </location>
</feature>
<feature type="transmembrane region" description="Helical" evidence="7">
    <location>
        <begin position="44"/>
        <end position="64"/>
    </location>
</feature>
<keyword evidence="6 7" id="KW-0472">Membrane</keyword>
<evidence type="ECO:0000256" key="1">
    <source>
        <dbReference type="ARBA" id="ARBA00004651"/>
    </source>
</evidence>
<dbReference type="GO" id="GO:0005886">
    <property type="term" value="C:plasma membrane"/>
    <property type="evidence" value="ECO:0007669"/>
    <property type="project" value="UniProtKB-SubCell"/>
</dbReference>
<feature type="transmembrane region" description="Helical" evidence="7">
    <location>
        <begin position="219"/>
        <end position="248"/>
    </location>
</feature>
<proteinExistence type="predicted"/>
<keyword evidence="2" id="KW-0813">Transport</keyword>
<sequence length="415" mass="44503">MFSSLRVRNYRYFFSGQIISNVGTWMQRIAQDWLVLQLTGNDPVALGIAAALQFLPTLMLSLWAGVLADRFDKRRMLVLVQTGMAASALVLGLLDVTGAVQVWHVYVLCFVLGAFSAVEVPTRQSFTVEIVGRDQVTNAVALNSTSFNLARIVGPAIAGVMITLVGTGWLFLGNAVFTVAVIVGLLAMDPARLIRGPRLERSKGQLREGLRYVWRRPDLMTVMVLVFFVSTFGMTFFVSLAVVAANVFHRDAAGYGLLSTTLAVGTLAGALLAARMSNRGAPSTRRLLTAALVFGVLEVVAGLMPSYLTFAIALVPVGFFVMTFMTTANSTVQLAVSPEMRGRVMGLYMLVFVGGNPLGAPMTGWLADEFGGRSPLLVGGSVAALAALVCGLVLARRGGVRLPARVRGLRVLRRA</sequence>
<dbReference type="PROSITE" id="PS50850">
    <property type="entry name" value="MFS"/>
    <property type="match status" value="1"/>
</dbReference>
<feature type="transmembrane region" description="Helical" evidence="7">
    <location>
        <begin position="344"/>
        <end position="364"/>
    </location>
</feature>
<dbReference type="Pfam" id="PF05977">
    <property type="entry name" value="MFS_3"/>
    <property type="match status" value="1"/>
</dbReference>
<dbReference type="Gene3D" id="1.20.1250.20">
    <property type="entry name" value="MFS general substrate transporter like domains"/>
    <property type="match status" value="1"/>
</dbReference>
<dbReference type="OrthoDB" id="9775268at2"/>
<accession>A0A1Q9LE44</accession>
<dbReference type="PANTHER" id="PTHR23513:SF11">
    <property type="entry name" value="STAPHYLOFERRIN A TRANSPORTER"/>
    <property type="match status" value="1"/>
</dbReference>
<evidence type="ECO:0000256" key="4">
    <source>
        <dbReference type="ARBA" id="ARBA00022692"/>
    </source>
</evidence>
<evidence type="ECO:0000256" key="5">
    <source>
        <dbReference type="ARBA" id="ARBA00022989"/>
    </source>
</evidence>
<feature type="transmembrane region" description="Helical" evidence="7">
    <location>
        <begin position="76"/>
        <end position="94"/>
    </location>
</feature>
<feature type="transmembrane region" description="Helical" evidence="7">
    <location>
        <begin position="100"/>
        <end position="118"/>
    </location>
</feature>
<dbReference type="InterPro" id="IPR010290">
    <property type="entry name" value="TM_effector"/>
</dbReference>
<protein>
    <submittedName>
        <fullName evidence="9">MFS transporter</fullName>
    </submittedName>
</protein>
<evidence type="ECO:0000259" key="8">
    <source>
        <dbReference type="PROSITE" id="PS50850"/>
    </source>
</evidence>
<dbReference type="STRING" id="1193682.BJP25_02395"/>
<gene>
    <name evidence="9" type="ORF">BJP25_02395</name>
</gene>
<reference evidence="9 10" key="1">
    <citation type="submission" date="2016-10" db="EMBL/GenBank/DDBJ databases">
        <title>The Draft Genome Sequence of Actinokineospora bangkokensis 44EHWT reveals the biosynthetic pathway of antifungal compounds Thailandins with unusual extender unit butylmalonyl-CoA.</title>
        <authorList>
            <person name="Greule A."/>
            <person name="Intra B."/>
            <person name="Flemming S."/>
            <person name="Rommel M.G."/>
            <person name="Panbangred W."/>
            <person name="Bechthold A."/>
        </authorList>
    </citation>
    <scope>NUCLEOTIDE SEQUENCE [LARGE SCALE GENOMIC DNA]</scope>
    <source>
        <strain evidence="9 10">44EHW</strain>
    </source>
</reference>
<feature type="transmembrane region" description="Helical" evidence="7">
    <location>
        <begin position="168"/>
        <end position="188"/>
    </location>
</feature>
<evidence type="ECO:0000256" key="7">
    <source>
        <dbReference type="SAM" id="Phobius"/>
    </source>
</evidence>
<evidence type="ECO:0000313" key="10">
    <source>
        <dbReference type="Proteomes" id="UP000186040"/>
    </source>
</evidence>
<keyword evidence="4 7" id="KW-0812">Transmembrane</keyword>
<feature type="transmembrane region" description="Helical" evidence="7">
    <location>
        <begin position="310"/>
        <end position="332"/>
    </location>
</feature>
<dbReference type="RefSeq" id="WP_075978495.1">
    <property type="nucleotide sequence ID" value="NZ_MKQR01000028.1"/>
</dbReference>
<evidence type="ECO:0000256" key="3">
    <source>
        <dbReference type="ARBA" id="ARBA00022475"/>
    </source>
</evidence>
<dbReference type="SUPFAM" id="SSF103473">
    <property type="entry name" value="MFS general substrate transporter"/>
    <property type="match status" value="1"/>
</dbReference>
<dbReference type="AlphaFoldDB" id="A0A1Q9LE44"/>
<feature type="transmembrane region" description="Helical" evidence="7">
    <location>
        <begin position="286"/>
        <end position="304"/>
    </location>
</feature>
<dbReference type="EMBL" id="MKQR01000028">
    <property type="protein sequence ID" value="OLR90286.1"/>
    <property type="molecule type" value="Genomic_DNA"/>
</dbReference>
<evidence type="ECO:0000313" key="9">
    <source>
        <dbReference type="EMBL" id="OLR90286.1"/>
    </source>
</evidence>
<evidence type="ECO:0000256" key="6">
    <source>
        <dbReference type="ARBA" id="ARBA00023136"/>
    </source>
</evidence>
<comment type="caution">
    <text evidence="9">The sequence shown here is derived from an EMBL/GenBank/DDBJ whole genome shotgun (WGS) entry which is preliminary data.</text>
</comment>